<dbReference type="Proteomes" id="UP000266861">
    <property type="component" value="Unassembled WGS sequence"/>
</dbReference>
<sequence length="356" mass="40969">MSIFENQIIYNNDNTVSVPFGRAAEWYILQHPLLKNTQLKSQSHLNTPQLIKKQLCRVEGAVDFLEWECIVSVPFGRAAEWYILQHPLLKNTQLKSQSHLNTPQLIKKQLCRVEGAVDFLEWECIELTTKGEEYIKKIQVGIKKDKLCFGLCGDRNTCQHLCGGIGECISSCSNYNLANNLRNGNDMHRCSVRVHSFSRLSNLNTSHLLCIKIEGCHRSSNLLNTENRQVTRINLTRQIRDKITISHRTDHQTTKEIKGKLLISLNGAAEEELNNSLLNNREICDNKKLKRFIVHKITISHRTDHQTTKEIKGKLLISLNGAAEEELNNSLLNNREICDNKKLKRFIVRAYGRIWF</sequence>
<accession>A0A397IRC5</accession>
<protein>
    <submittedName>
        <fullName evidence="1">Uncharacterized protein</fullName>
    </submittedName>
</protein>
<dbReference type="OrthoDB" id="2439137at2759"/>
<name>A0A397IRC5_9GLOM</name>
<evidence type="ECO:0000313" key="2">
    <source>
        <dbReference type="Proteomes" id="UP000266861"/>
    </source>
</evidence>
<proteinExistence type="predicted"/>
<dbReference type="EMBL" id="PQFF01000153">
    <property type="protein sequence ID" value="RHZ78501.1"/>
    <property type="molecule type" value="Genomic_DNA"/>
</dbReference>
<organism evidence="1 2">
    <name type="scientific">Diversispora epigaea</name>
    <dbReference type="NCBI Taxonomy" id="1348612"/>
    <lineage>
        <taxon>Eukaryota</taxon>
        <taxon>Fungi</taxon>
        <taxon>Fungi incertae sedis</taxon>
        <taxon>Mucoromycota</taxon>
        <taxon>Glomeromycotina</taxon>
        <taxon>Glomeromycetes</taxon>
        <taxon>Diversisporales</taxon>
        <taxon>Diversisporaceae</taxon>
        <taxon>Diversispora</taxon>
    </lineage>
</organism>
<gene>
    <name evidence="1" type="ORF">Glove_162g92</name>
</gene>
<dbReference type="AlphaFoldDB" id="A0A397IRC5"/>
<reference evidence="1 2" key="1">
    <citation type="submission" date="2018-08" db="EMBL/GenBank/DDBJ databases">
        <title>Genome and evolution of the arbuscular mycorrhizal fungus Diversispora epigaea (formerly Glomus versiforme) and its bacterial endosymbionts.</title>
        <authorList>
            <person name="Sun X."/>
            <person name="Fei Z."/>
            <person name="Harrison M."/>
        </authorList>
    </citation>
    <scope>NUCLEOTIDE SEQUENCE [LARGE SCALE GENOMIC DNA]</scope>
    <source>
        <strain evidence="1 2">IT104</strain>
    </source>
</reference>
<comment type="caution">
    <text evidence="1">The sequence shown here is derived from an EMBL/GenBank/DDBJ whole genome shotgun (WGS) entry which is preliminary data.</text>
</comment>
<evidence type="ECO:0000313" key="1">
    <source>
        <dbReference type="EMBL" id="RHZ78501.1"/>
    </source>
</evidence>
<keyword evidence="2" id="KW-1185">Reference proteome</keyword>